<evidence type="ECO:0000313" key="2">
    <source>
        <dbReference type="EMBL" id="KAG2433312.1"/>
    </source>
</evidence>
<keyword evidence="3" id="KW-1185">Reference proteome</keyword>
<evidence type="ECO:0000313" key="3">
    <source>
        <dbReference type="Proteomes" id="UP000650467"/>
    </source>
</evidence>
<feature type="domain" description="Rab-GAP TBC" evidence="1">
    <location>
        <begin position="64"/>
        <end position="254"/>
    </location>
</feature>
<dbReference type="EMBL" id="JAEHOC010000019">
    <property type="protein sequence ID" value="KAG2433312.1"/>
    <property type="molecule type" value="Genomic_DNA"/>
</dbReference>
<protein>
    <recommendedName>
        <fullName evidence="1">Rab-GAP TBC domain-containing protein</fullName>
    </recommendedName>
</protein>
<evidence type="ECO:0000259" key="1">
    <source>
        <dbReference type="PROSITE" id="PS50086"/>
    </source>
</evidence>
<dbReference type="PANTHER" id="PTHR47219">
    <property type="entry name" value="RAB GTPASE-ACTIVATING PROTEIN 1-LIKE"/>
    <property type="match status" value="1"/>
</dbReference>
<dbReference type="FunFam" id="1.10.8.270:FF:000016">
    <property type="entry name" value="TBC1 domain family member 2A"/>
    <property type="match status" value="1"/>
</dbReference>
<dbReference type="Pfam" id="PF00566">
    <property type="entry name" value="RabGAP-TBC"/>
    <property type="match status" value="1"/>
</dbReference>
<dbReference type="Gene3D" id="1.10.472.80">
    <property type="entry name" value="Ypt/Rab-GAP domain of gyp1p, domain 3"/>
    <property type="match status" value="1"/>
</dbReference>
<dbReference type="SMART" id="SM00164">
    <property type="entry name" value="TBC"/>
    <property type="match status" value="1"/>
</dbReference>
<dbReference type="GO" id="GO:0005096">
    <property type="term" value="F:GTPase activator activity"/>
    <property type="evidence" value="ECO:0007669"/>
    <property type="project" value="TreeGrafter"/>
</dbReference>
<dbReference type="InterPro" id="IPR035969">
    <property type="entry name" value="Rab-GAP_TBC_sf"/>
</dbReference>
<sequence length="349" mass="39012">MAAQPQPPADIYGFRLESVPGPQQLADIQRQRALYILHEKSWAKYVEKRKLPSGSTLKRLVREGVPPKLRSWVWMETSGAKEMKAAQTPTYYTNLVRAQTLSKSTVQVELDLPRTFPGHPYLAAEEGRAAMRRILTAYSVHNAAVGYCQGLNFTVGVILVAVDRDEESAFWLLAALVERICFPGSFGQTLSGCHVEMRTLQELVGEKLPRLHTHMARLGCDTSLIATDWFLTLYCSSMPPESAARVLDALFHEGAKILFRVALALLKSAEAALLKTDNAGDFMRVVKDWVSHLYNIDLLMEVAFDGIGSLSLATVDAVRKQKEAEVKEFMQQRAQQRAQVRPQQNRPGT</sequence>
<organism evidence="2 3">
    <name type="scientific">Chlamydomonas incerta</name>
    <dbReference type="NCBI Taxonomy" id="51695"/>
    <lineage>
        <taxon>Eukaryota</taxon>
        <taxon>Viridiplantae</taxon>
        <taxon>Chlorophyta</taxon>
        <taxon>core chlorophytes</taxon>
        <taxon>Chlorophyceae</taxon>
        <taxon>CS clade</taxon>
        <taxon>Chlamydomonadales</taxon>
        <taxon>Chlamydomonadaceae</taxon>
        <taxon>Chlamydomonas</taxon>
    </lineage>
</organism>
<accession>A0A835STZ3</accession>
<name>A0A835STZ3_CHLIN</name>
<dbReference type="InterPro" id="IPR000195">
    <property type="entry name" value="Rab-GAP-TBC_dom"/>
</dbReference>
<comment type="caution">
    <text evidence="2">The sequence shown here is derived from an EMBL/GenBank/DDBJ whole genome shotgun (WGS) entry which is preliminary data.</text>
</comment>
<dbReference type="OrthoDB" id="294251at2759"/>
<dbReference type="AlphaFoldDB" id="A0A835STZ3"/>
<dbReference type="SUPFAM" id="SSF47923">
    <property type="entry name" value="Ypt/Rab-GAP domain of gyp1p"/>
    <property type="match status" value="2"/>
</dbReference>
<dbReference type="Proteomes" id="UP000650467">
    <property type="component" value="Unassembled WGS sequence"/>
</dbReference>
<dbReference type="GO" id="GO:0031267">
    <property type="term" value="F:small GTPase binding"/>
    <property type="evidence" value="ECO:0007669"/>
    <property type="project" value="TreeGrafter"/>
</dbReference>
<dbReference type="InterPro" id="IPR050302">
    <property type="entry name" value="Rab_GAP_TBC_domain"/>
</dbReference>
<proteinExistence type="predicted"/>
<dbReference type="PANTHER" id="PTHR47219:SF20">
    <property type="entry name" value="TBC1 DOMAIN FAMILY MEMBER 2B"/>
    <property type="match status" value="1"/>
</dbReference>
<dbReference type="PROSITE" id="PS50086">
    <property type="entry name" value="TBC_RABGAP"/>
    <property type="match status" value="1"/>
</dbReference>
<gene>
    <name evidence="2" type="ORF">HXX76_008378</name>
</gene>
<dbReference type="Gene3D" id="1.10.8.270">
    <property type="entry name" value="putative rabgap domain of human tbc1 domain family member 14 like domains"/>
    <property type="match status" value="1"/>
</dbReference>
<reference evidence="2" key="1">
    <citation type="journal article" date="2020" name="bioRxiv">
        <title>Comparative genomics of Chlamydomonas.</title>
        <authorList>
            <person name="Craig R.J."/>
            <person name="Hasan A.R."/>
            <person name="Ness R.W."/>
            <person name="Keightley P.D."/>
        </authorList>
    </citation>
    <scope>NUCLEOTIDE SEQUENCE</scope>
    <source>
        <strain evidence="2">SAG 7.73</strain>
    </source>
</reference>